<accession>A0ABT5IU18</accession>
<evidence type="ECO:0000313" key="2">
    <source>
        <dbReference type="Proteomes" id="UP001219956"/>
    </source>
</evidence>
<sequence length="49" mass="5157">MSDVAIVNGIGMAMKLHINVSAFTWQGDGTQPACLAAGVRPTIQRGDTR</sequence>
<organism evidence="1 2">
    <name type="scientific">Vogesella aquatica</name>
    <dbReference type="NCBI Taxonomy" id="2984206"/>
    <lineage>
        <taxon>Bacteria</taxon>
        <taxon>Pseudomonadati</taxon>
        <taxon>Pseudomonadota</taxon>
        <taxon>Betaproteobacteria</taxon>
        <taxon>Neisseriales</taxon>
        <taxon>Chromobacteriaceae</taxon>
        <taxon>Vogesella</taxon>
    </lineage>
</organism>
<proteinExistence type="predicted"/>
<name>A0ABT5IU18_9NEIS</name>
<evidence type="ECO:0000313" key="1">
    <source>
        <dbReference type="EMBL" id="MDC7716071.1"/>
    </source>
</evidence>
<gene>
    <name evidence="1" type="ORF">PQU95_02390</name>
</gene>
<dbReference type="RefSeq" id="WP_272750512.1">
    <property type="nucleotide sequence ID" value="NZ_JAQQLF010000002.1"/>
</dbReference>
<keyword evidence="2" id="KW-1185">Reference proteome</keyword>
<comment type="caution">
    <text evidence="1">The sequence shown here is derived from an EMBL/GenBank/DDBJ whole genome shotgun (WGS) entry which is preliminary data.</text>
</comment>
<reference evidence="1 2" key="1">
    <citation type="submission" date="2023-01" db="EMBL/GenBank/DDBJ databases">
        <title>Novel species of the genus Vogesella isolated from rivers.</title>
        <authorList>
            <person name="Lu H."/>
        </authorList>
    </citation>
    <scope>NUCLEOTIDE SEQUENCE [LARGE SCALE GENOMIC DNA]</scope>
    <source>
        <strain evidence="1 2">DC21W</strain>
    </source>
</reference>
<protein>
    <submittedName>
        <fullName evidence="1">Uncharacterized protein</fullName>
    </submittedName>
</protein>
<dbReference type="EMBL" id="JAQQLF010000002">
    <property type="protein sequence ID" value="MDC7716071.1"/>
    <property type="molecule type" value="Genomic_DNA"/>
</dbReference>
<dbReference type="Proteomes" id="UP001219956">
    <property type="component" value="Unassembled WGS sequence"/>
</dbReference>